<dbReference type="Pfam" id="PF18014">
    <property type="entry name" value="Acetyltransf_18"/>
    <property type="match status" value="1"/>
</dbReference>
<sequence length="362" mass="40342">MPLLGNNAYANFEYHPLCYILPSEGSIPVTCQLRGSFPIVPVRLLSLTVGKNDKKKMGEMNYTVRVMTKEDVPKTLDVWKATGMQEGTHCLYTWLEVDKEAFHVAVLDSGEVIGVCGAVIQAPNFAFVGIYAVLEKYRGYGIGKRNLNKITLQVWDACMEHIGSRNAALNAVPDKLVLYRDRGGFPIVETAWTCVVNETENPVNHEALSDQIPDGIVLEPFQESHLPSMFEYDLALMGYERRKALELNCKEFGSKTLVALKDGKCVGFGTIKRSCTNFGQVGPLYADDPAVAEVLLRRLIASHTEVKGFAMMTCSSNAAANEFIKKIGCPTTEECPRLYRKEKLEVDKNKVFAQFDLNFSPY</sequence>
<comment type="caution">
    <text evidence="2">The sequence shown here is derived from an EMBL/GenBank/DDBJ whole genome shotgun (WGS) entry which is preliminary data.</text>
</comment>
<gene>
    <name evidence="2" type="primary">X975_19628</name>
    <name evidence="2" type="ORF">CEXT_795641</name>
</gene>
<proteinExistence type="predicted"/>
<dbReference type="PROSITE" id="PS51186">
    <property type="entry name" value="GNAT"/>
    <property type="match status" value="1"/>
</dbReference>
<evidence type="ECO:0000259" key="1">
    <source>
        <dbReference type="PROSITE" id="PS51186"/>
    </source>
</evidence>
<dbReference type="AlphaFoldDB" id="A0AAV4SL53"/>
<dbReference type="CDD" id="cd04301">
    <property type="entry name" value="NAT_SF"/>
    <property type="match status" value="1"/>
</dbReference>
<feature type="domain" description="N-acetyltransferase" evidence="1">
    <location>
        <begin position="62"/>
        <end position="215"/>
    </location>
</feature>
<dbReference type="Proteomes" id="UP001054945">
    <property type="component" value="Unassembled WGS sequence"/>
</dbReference>
<dbReference type="EMBL" id="BPLR01009779">
    <property type="protein sequence ID" value="GIY34510.1"/>
    <property type="molecule type" value="Genomic_DNA"/>
</dbReference>
<dbReference type="PANTHER" id="PTHR47237:SF1">
    <property type="entry name" value="SLL0310 PROTEIN"/>
    <property type="match status" value="1"/>
</dbReference>
<dbReference type="Gene3D" id="3.40.630.30">
    <property type="match status" value="1"/>
</dbReference>
<accession>A0AAV4SL53</accession>
<dbReference type="SUPFAM" id="SSF55729">
    <property type="entry name" value="Acyl-CoA N-acyltransferases (Nat)"/>
    <property type="match status" value="1"/>
</dbReference>
<name>A0AAV4SL53_CAEEX</name>
<dbReference type="InterPro" id="IPR052729">
    <property type="entry name" value="Acyl/Acetyltrans_Enzymes"/>
</dbReference>
<dbReference type="GO" id="GO:0016747">
    <property type="term" value="F:acyltransferase activity, transferring groups other than amino-acyl groups"/>
    <property type="evidence" value="ECO:0007669"/>
    <property type="project" value="InterPro"/>
</dbReference>
<dbReference type="InterPro" id="IPR000182">
    <property type="entry name" value="GNAT_dom"/>
</dbReference>
<protein>
    <submittedName>
        <fullName evidence="2">N-acetyltransferase domain-containing protein</fullName>
    </submittedName>
</protein>
<dbReference type="Pfam" id="PF00583">
    <property type="entry name" value="Acetyltransf_1"/>
    <property type="match status" value="1"/>
</dbReference>
<evidence type="ECO:0000313" key="3">
    <source>
        <dbReference type="Proteomes" id="UP001054945"/>
    </source>
</evidence>
<evidence type="ECO:0000313" key="2">
    <source>
        <dbReference type="EMBL" id="GIY34510.1"/>
    </source>
</evidence>
<dbReference type="InterPro" id="IPR041496">
    <property type="entry name" value="YitH/HolE_GNAT"/>
</dbReference>
<organism evidence="2 3">
    <name type="scientific">Caerostris extrusa</name>
    <name type="common">Bark spider</name>
    <name type="synonym">Caerostris bankana</name>
    <dbReference type="NCBI Taxonomy" id="172846"/>
    <lineage>
        <taxon>Eukaryota</taxon>
        <taxon>Metazoa</taxon>
        <taxon>Ecdysozoa</taxon>
        <taxon>Arthropoda</taxon>
        <taxon>Chelicerata</taxon>
        <taxon>Arachnida</taxon>
        <taxon>Araneae</taxon>
        <taxon>Araneomorphae</taxon>
        <taxon>Entelegynae</taxon>
        <taxon>Araneoidea</taxon>
        <taxon>Araneidae</taxon>
        <taxon>Caerostris</taxon>
    </lineage>
</organism>
<keyword evidence="3" id="KW-1185">Reference proteome</keyword>
<dbReference type="Gene3D" id="3.40.630.90">
    <property type="match status" value="1"/>
</dbReference>
<dbReference type="InterPro" id="IPR016181">
    <property type="entry name" value="Acyl_CoA_acyltransferase"/>
</dbReference>
<reference evidence="2 3" key="1">
    <citation type="submission" date="2021-06" db="EMBL/GenBank/DDBJ databases">
        <title>Caerostris extrusa draft genome.</title>
        <authorList>
            <person name="Kono N."/>
            <person name="Arakawa K."/>
        </authorList>
    </citation>
    <scope>NUCLEOTIDE SEQUENCE [LARGE SCALE GENOMIC DNA]</scope>
</reference>
<dbReference type="PANTHER" id="PTHR47237">
    <property type="entry name" value="SLL0310 PROTEIN"/>
    <property type="match status" value="1"/>
</dbReference>